<keyword evidence="1" id="KW-0472">Membrane</keyword>
<proteinExistence type="predicted"/>
<evidence type="ECO:0000256" key="1">
    <source>
        <dbReference type="SAM" id="Phobius"/>
    </source>
</evidence>
<gene>
    <name evidence="2" type="ORF">F4Y08_02995</name>
</gene>
<dbReference type="AlphaFoldDB" id="A0A6B1DR77"/>
<comment type="caution">
    <text evidence="2">The sequence shown here is derived from an EMBL/GenBank/DDBJ whole genome shotgun (WGS) entry which is preliminary data.</text>
</comment>
<evidence type="ECO:0000313" key="2">
    <source>
        <dbReference type="EMBL" id="MYD89295.1"/>
    </source>
</evidence>
<organism evidence="2">
    <name type="scientific">Caldilineaceae bacterium SB0662_bin_9</name>
    <dbReference type="NCBI Taxonomy" id="2605258"/>
    <lineage>
        <taxon>Bacteria</taxon>
        <taxon>Bacillati</taxon>
        <taxon>Chloroflexota</taxon>
        <taxon>Caldilineae</taxon>
        <taxon>Caldilineales</taxon>
        <taxon>Caldilineaceae</taxon>
    </lineage>
</organism>
<feature type="transmembrane region" description="Helical" evidence="1">
    <location>
        <begin position="12"/>
        <end position="38"/>
    </location>
</feature>
<accession>A0A6B1DR77</accession>
<reference evidence="2" key="1">
    <citation type="submission" date="2019-09" db="EMBL/GenBank/DDBJ databases">
        <title>Characterisation of the sponge microbiome using genome-centric metagenomics.</title>
        <authorList>
            <person name="Engelberts J.P."/>
            <person name="Robbins S.J."/>
            <person name="De Goeij J.M."/>
            <person name="Aranda M."/>
            <person name="Bell S.C."/>
            <person name="Webster N.S."/>
        </authorList>
    </citation>
    <scope>NUCLEOTIDE SEQUENCE</scope>
    <source>
        <strain evidence="2">SB0662_bin_9</strain>
    </source>
</reference>
<feature type="transmembrane region" description="Helical" evidence="1">
    <location>
        <begin position="44"/>
        <end position="68"/>
    </location>
</feature>
<name>A0A6B1DR77_9CHLR</name>
<protein>
    <submittedName>
        <fullName evidence="2">Uncharacterized protein</fullName>
    </submittedName>
</protein>
<keyword evidence="1" id="KW-0812">Transmembrane</keyword>
<keyword evidence="1" id="KW-1133">Transmembrane helix</keyword>
<sequence>MLPGPELTGRMLKLGLAAIADLAAVLLTPVVWLALWLLLQWMMAGGYVGAILSSMFLSAGRVVLVGAAHPAGYPYR</sequence>
<dbReference type="EMBL" id="VXPY01000015">
    <property type="protein sequence ID" value="MYD89295.1"/>
    <property type="molecule type" value="Genomic_DNA"/>
</dbReference>